<evidence type="ECO:0000313" key="4">
    <source>
        <dbReference type="WBParaSite" id="BPAG_0000804701-mRNA-1"/>
    </source>
</evidence>
<keyword evidence="3" id="KW-1185">Reference proteome</keyword>
<evidence type="ECO:0000256" key="1">
    <source>
        <dbReference type="SAM" id="MobiDB-lite"/>
    </source>
</evidence>
<sequence>MVLNLRNPKPHSLTFLHFSYSLVTLRKQAYSGKILCGCISGKSFALVIVRNVRLQKLPQVHYRPNPEPKSSTLPNDTNLSSLLLTRYPNEVR</sequence>
<dbReference type="AlphaFoldDB" id="A0A0N4TII7"/>
<gene>
    <name evidence="2" type="ORF">BPAG_LOCUS8009</name>
</gene>
<dbReference type="Proteomes" id="UP000278627">
    <property type="component" value="Unassembled WGS sequence"/>
</dbReference>
<reference evidence="4" key="1">
    <citation type="submission" date="2017-02" db="UniProtKB">
        <authorList>
            <consortium name="WormBaseParasite"/>
        </authorList>
    </citation>
    <scope>IDENTIFICATION</scope>
</reference>
<accession>A0A0N4TII7</accession>
<organism evidence="4">
    <name type="scientific">Brugia pahangi</name>
    <name type="common">Filarial nematode worm</name>
    <dbReference type="NCBI Taxonomy" id="6280"/>
    <lineage>
        <taxon>Eukaryota</taxon>
        <taxon>Metazoa</taxon>
        <taxon>Ecdysozoa</taxon>
        <taxon>Nematoda</taxon>
        <taxon>Chromadorea</taxon>
        <taxon>Rhabditida</taxon>
        <taxon>Spirurina</taxon>
        <taxon>Spiruromorpha</taxon>
        <taxon>Filarioidea</taxon>
        <taxon>Onchocercidae</taxon>
        <taxon>Brugia</taxon>
    </lineage>
</organism>
<dbReference type="WBParaSite" id="BPAG_0000804701-mRNA-1">
    <property type="protein sequence ID" value="BPAG_0000804701-mRNA-1"/>
    <property type="gene ID" value="BPAG_0000804701"/>
</dbReference>
<feature type="region of interest" description="Disordered" evidence="1">
    <location>
        <begin position="61"/>
        <end position="92"/>
    </location>
</feature>
<evidence type="ECO:0000313" key="3">
    <source>
        <dbReference type="Proteomes" id="UP000278627"/>
    </source>
</evidence>
<reference evidence="2 3" key="2">
    <citation type="submission" date="2018-11" db="EMBL/GenBank/DDBJ databases">
        <authorList>
            <consortium name="Pathogen Informatics"/>
        </authorList>
    </citation>
    <scope>NUCLEOTIDE SEQUENCE [LARGE SCALE GENOMIC DNA]</scope>
</reference>
<feature type="compositionally biased region" description="Polar residues" evidence="1">
    <location>
        <begin position="68"/>
        <end position="83"/>
    </location>
</feature>
<evidence type="ECO:0000313" key="2">
    <source>
        <dbReference type="EMBL" id="VDN89195.1"/>
    </source>
</evidence>
<proteinExistence type="predicted"/>
<protein>
    <submittedName>
        <fullName evidence="4">Ovule protein</fullName>
    </submittedName>
</protein>
<name>A0A0N4TII7_BRUPA</name>
<dbReference type="EMBL" id="UZAD01013130">
    <property type="protein sequence ID" value="VDN89195.1"/>
    <property type="molecule type" value="Genomic_DNA"/>
</dbReference>